<dbReference type="AlphaFoldDB" id="A0A8X6U840"/>
<feature type="region of interest" description="Disordered" evidence="1">
    <location>
        <begin position="41"/>
        <end position="62"/>
    </location>
</feature>
<feature type="compositionally biased region" description="Basic and acidic residues" evidence="1">
    <location>
        <begin position="41"/>
        <end position="52"/>
    </location>
</feature>
<evidence type="ECO:0000256" key="1">
    <source>
        <dbReference type="SAM" id="MobiDB-lite"/>
    </source>
</evidence>
<name>A0A8X6U840_NEPPI</name>
<comment type="caution">
    <text evidence="2">The sequence shown here is derived from an EMBL/GenBank/DDBJ whole genome shotgun (WGS) entry which is preliminary data.</text>
</comment>
<evidence type="ECO:0000313" key="2">
    <source>
        <dbReference type="EMBL" id="GFT90992.1"/>
    </source>
</evidence>
<protein>
    <submittedName>
        <fullName evidence="2">Uncharacterized protein</fullName>
    </submittedName>
</protein>
<feature type="compositionally biased region" description="Basic and acidic residues" evidence="1">
    <location>
        <begin position="77"/>
        <end position="97"/>
    </location>
</feature>
<dbReference type="Proteomes" id="UP000887013">
    <property type="component" value="Unassembled WGS sequence"/>
</dbReference>
<evidence type="ECO:0000313" key="3">
    <source>
        <dbReference type="Proteomes" id="UP000887013"/>
    </source>
</evidence>
<feature type="region of interest" description="Disordered" evidence="1">
    <location>
        <begin position="75"/>
        <end position="125"/>
    </location>
</feature>
<sequence length="125" mass="14460">MFTHTFPTKQNLPRGILGEKKRVCLGSQLGELTHEALKDVDAKRERENDTRGGRRSTFYRSEGERLSQWPTCLPARNDMESERERENLDWRKVRGYDGHAGSKSLLSPDRNSDRFSMAKIYANSE</sequence>
<reference evidence="2" key="1">
    <citation type="submission" date="2020-08" db="EMBL/GenBank/DDBJ databases">
        <title>Multicomponent nature underlies the extraordinary mechanical properties of spider dragline silk.</title>
        <authorList>
            <person name="Kono N."/>
            <person name="Nakamura H."/>
            <person name="Mori M."/>
            <person name="Yoshida Y."/>
            <person name="Ohtoshi R."/>
            <person name="Malay A.D."/>
            <person name="Moran D.A.P."/>
            <person name="Tomita M."/>
            <person name="Numata K."/>
            <person name="Arakawa K."/>
        </authorList>
    </citation>
    <scope>NUCLEOTIDE SEQUENCE</scope>
</reference>
<organism evidence="2 3">
    <name type="scientific">Nephila pilipes</name>
    <name type="common">Giant wood spider</name>
    <name type="synonym">Nephila maculata</name>
    <dbReference type="NCBI Taxonomy" id="299642"/>
    <lineage>
        <taxon>Eukaryota</taxon>
        <taxon>Metazoa</taxon>
        <taxon>Ecdysozoa</taxon>
        <taxon>Arthropoda</taxon>
        <taxon>Chelicerata</taxon>
        <taxon>Arachnida</taxon>
        <taxon>Araneae</taxon>
        <taxon>Araneomorphae</taxon>
        <taxon>Entelegynae</taxon>
        <taxon>Araneoidea</taxon>
        <taxon>Nephilidae</taxon>
        <taxon>Nephila</taxon>
    </lineage>
</organism>
<gene>
    <name evidence="2" type="ORF">NPIL_15521</name>
</gene>
<dbReference type="EMBL" id="BMAW01074179">
    <property type="protein sequence ID" value="GFT90992.1"/>
    <property type="molecule type" value="Genomic_DNA"/>
</dbReference>
<accession>A0A8X6U840</accession>
<proteinExistence type="predicted"/>
<keyword evidence="3" id="KW-1185">Reference proteome</keyword>